<evidence type="ECO:0000313" key="5">
    <source>
        <dbReference type="Proteomes" id="UP000306825"/>
    </source>
</evidence>
<dbReference type="SUPFAM" id="SSF55073">
    <property type="entry name" value="Nucleotide cyclase"/>
    <property type="match status" value="1"/>
</dbReference>
<dbReference type="NCBIfam" id="TIGR00254">
    <property type="entry name" value="GGDEF"/>
    <property type="match status" value="1"/>
</dbReference>
<dbReference type="InterPro" id="IPR000160">
    <property type="entry name" value="GGDEF_dom"/>
</dbReference>
<reference evidence="4 5" key="1">
    <citation type="submission" date="2019-05" db="EMBL/GenBank/DDBJ databases">
        <title>A comparative analysis of the Nautiliaceae.</title>
        <authorList>
            <person name="Grosche A."/>
            <person name="Smedile F."/>
            <person name="Vetriani C."/>
        </authorList>
    </citation>
    <scope>NUCLEOTIDE SEQUENCE [LARGE SCALE GENOMIC DNA]</scope>
    <source>
        <strain evidence="4 5">TB-2</strain>
    </source>
</reference>
<dbReference type="EC" id="2.7.7.65" evidence="1"/>
<name>A0ABX5V961_9BACT</name>
<dbReference type="CDD" id="cd01949">
    <property type="entry name" value="GGDEF"/>
    <property type="match status" value="1"/>
</dbReference>
<dbReference type="RefSeq" id="WP_138323520.1">
    <property type="nucleotide sequence ID" value="NZ_CP040463.1"/>
</dbReference>
<gene>
    <name evidence="4" type="ORF">FE773_06340</name>
</gene>
<dbReference type="InterPro" id="IPR043128">
    <property type="entry name" value="Rev_trsase/Diguanyl_cyclase"/>
</dbReference>
<dbReference type="PANTHER" id="PTHR45138">
    <property type="entry name" value="REGULATORY COMPONENTS OF SENSORY TRANSDUCTION SYSTEM"/>
    <property type="match status" value="1"/>
</dbReference>
<dbReference type="Proteomes" id="UP000306825">
    <property type="component" value="Chromosome"/>
</dbReference>
<evidence type="ECO:0000256" key="2">
    <source>
        <dbReference type="SAM" id="Coils"/>
    </source>
</evidence>
<feature type="domain" description="GGDEF" evidence="3">
    <location>
        <begin position="163"/>
        <end position="293"/>
    </location>
</feature>
<accession>A0ABX5V961</accession>
<dbReference type="Pfam" id="PF00990">
    <property type="entry name" value="GGDEF"/>
    <property type="match status" value="1"/>
</dbReference>
<evidence type="ECO:0000313" key="4">
    <source>
        <dbReference type="EMBL" id="QCT94813.1"/>
    </source>
</evidence>
<feature type="coiled-coil region" evidence="2">
    <location>
        <begin position="75"/>
        <end position="132"/>
    </location>
</feature>
<keyword evidence="2" id="KW-0175">Coiled coil</keyword>
<dbReference type="EMBL" id="CP040463">
    <property type="protein sequence ID" value="QCT94813.1"/>
    <property type="molecule type" value="Genomic_DNA"/>
</dbReference>
<dbReference type="InterPro" id="IPR050469">
    <property type="entry name" value="Diguanylate_Cyclase"/>
</dbReference>
<organism evidence="4 5">
    <name type="scientific">Caminibacter mediatlanticus TB-2</name>
    <dbReference type="NCBI Taxonomy" id="391592"/>
    <lineage>
        <taxon>Bacteria</taxon>
        <taxon>Pseudomonadati</taxon>
        <taxon>Campylobacterota</taxon>
        <taxon>Epsilonproteobacteria</taxon>
        <taxon>Nautiliales</taxon>
        <taxon>Nautiliaceae</taxon>
        <taxon>Caminibacter</taxon>
    </lineage>
</organism>
<protein>
    <recommendedName>
        <fullName evidence="1">diguanylate cyclase</fullName>
        <ecNumber evidence="1">2.7.7.65</ecNumber>
    </recommendedName>
</protein>
<dbReference type="Gene3D" id="3.30.70.270">
    <property type="match status" value="1"/>
</dbReference>
<dbReference type="SMART" id="SM00267">
    <property type="entry name" value="GGDEF"/>
    <property type="match status" value="1"/>
</dbReference>
<evidence type="ECO:0000256" key="1">
    <source>
        <dbReference type="ARBA" id="ARBA00012528"/>
    </source>
</evidence>
<dbReference type="PROSITE" id="PS50887">
    <property type="entry name" value="GGDEF"/>
    <property type="match status" value="1"/>
</dbReference>
<dbReference type="InterPro" id="IPR029787">
    <property type="entry name" value="Nucleotide_cyclase"/>
</dbReference>
<sequence>MEELVKEISKETLKSLEKSGKLPFPLYYKEVFNKISYDKKIIDNFNPKLLCLNPSISERILMEVEDSIDVVSQTTKEIKNDSKEIIEEIDDIESDELKALILDFSVNLMSKINKMEEKINSLQAELDKAYKELLIDPLTKVYNRKALEKDLNEILKNGKERDLDLVIAIIDLDDFKLINDQFGHIVGDYVLIKICEIVKSLIRKTDKLYRYGGDEFIIVFNRSTILNAQRSIERIIDKISKTRLKYKENLIEVSVSAGLTSHKKGDTLESLIKRADEALYKVKNSTKNGYNII</sequence>
<proteinExistence type="predicted"/>
<keyword evidence="5" id="KW-1185">Reference proteome</keyword>
<dbReference type="PANTHER" id="PTHR45138:SF23">
    <property type="entry name" value="SIGNALING PROTEIN"/>
    <property type="match status" value="1"/>
</dbReference>
<evidence type="ECO:0000259" key="3">
    <source>
        <dbReference type="PROSITE" id="PS50887"/>
    </source>
</evidence>